<keyword evidence="2" id="KW-1133">Transmembrane helix</keyword>
<protein>
    <submittedName>
        <fullName evidence="3">Uncharacterized protein</fullName>
    </submittedName>
</protein>
<name>A0A3M7TXJ8_9BACI</name>
<feature type="compositionally biased region" description="Basic residues" evidence="1">
    <location>
        <begin position="78"/>
        <end position="88"/>
    </location>
</feature>
<accession>A0A3M7TXJ8</accession>
<dbReference type="AlphaFoldDB" id="A0A3M7TXJ8"/>
<keyword evidence="2" id="KW-0812">Transmembrane</keyword>
<dbReference type="OrthoDB" id="2936806at2"/>
<evidence type="ECO:0000313" key="3">
    <source>
        <dbReference type="EMBL" id="RNA70337.1"/>
    </source>
</evidence>
<dbReference type="RefSeq" id="WP_122898025.1">
    <property type="nucleotide sequence ID" value="NZ_RHIB01000001.1"/>
</dbReference>
<feature type="transmembrane region" description="Helical" evidence="2">
    <location>
        <begin position="32"/>
        <end position="55"/>
    </location>
</feature>
<reference evidence="3 4" key="1">
    <citation type="submission" date="2018-10" db="EMBL/GenBank/DDBJ databases">
        <title>Bacillus Keqinensis sp. nov., a moderately halophilic bacterium isolated from a saline-alkaline lake.</title>
        <authorList>
            <person name="Wang H."/>
        </authorList>
    </citation>
    <scope>NUCLEOTIDE SEQUENCE [LARGE SCALE GENOMIC DNA]</scope>
    <source>
        <strain evidence="3 4">KQ-3</strain>
    </source>
</reference>
<sequence>MKSSRLFLCVLLTFLLLYLALPRLPFAGEGLAVYFAYAWLGFALIVLGGNVYGWLTARDKERSDGKEEAVPYGSRNQNRGRKKLRGTS</sequence>
<keyword evidence="4" id="KW-1185">Reference proteome</keyword>
<evidence type="ECO:0000313" key="4">
    <source>
        <dbReference type="Proteomes" id="UP000278746"/>
    </source>
</evidence>
<gene>
    <name evidence="3" type="ORF">EBO34_10545</name>
</gene>
<evidence type="ECO:0000256" key="1">
    <source>
        <dbReference type="SAM" id="MobiDB-lite"/>
    </source>
</evidence>
<dbReference type="Proteomes" id="UP000278746">
    <property type="component" value="Unassembled WGS sequence"/>
</dbReference>
<organism evidence="3 4">
    <name type="scientific">Alteribacter keqinensis</name>
    <dbReference type="NCBI Taxonomy" id="2483800"/>
    <lineage>
        <taxon>Bacteria</taxon>
        <taxon>Bacillati</taxon>
        <taxon>Bacillota</taxon>
        <taxon>Bacilli</taxon>
        <taxon>Bacillales</taxon>
        <taxon>Bacillaceae</taxon>
        <taxon>Alteribacter</taxon>
    </lineage>
</organism>
<proteinExistence type="predicted"/>
<comment type="caution">
    <text evidence="3">The sequence shown here is derived from an EMBL/GenBank/DDBJ whole genome shotgun (WGS) entry which is preliminary data.</text>
</comment>
<feature type="region of interest" description="Disordered" evidence="1">
    <location>
        <begin position="66"/>
        <end position="88"/>
    </location>
</feature>
<dbReference type="EMBL" id="RHIB01000001">
    <property type="protein sequence ID" value="RNA70337.1"/>
    <property type="molecule type" value="Genomic_DNA"/>
</dbReference>
<evidence type="ECO:0000256" key="2">
    <source>
        <dbReference type="SAM" id="Phobius"/>
    </source>
</evidence>
<keyword evidence="2" id="KW-0472">Membrane</keyword>